<protein>
    <submittedName>
        <fullName evidence="1">Uncharacterized protein</fullName>
    </submittedName>
</protein>
<sequence>IPVLKTTIIIESHWRKVKHDFLHRFSCPRIDLVSWVTTSRVAPQAIEYASELDITLIDSSLAIQVQYSARSLMRRDWYIKIILRSFDRSSKTPGTVSRDGKPSRDAFNTAEIYVWSVSTAHIEEEKRRVKYL</sequence>
<dbReference type="AlphaFoldDB" id="A0A420HBJ8"/>
<organism evidence="1 2">
    <name type="scientific">Erysiphe neolycopersici</name>
    <dbReference type="NCBI Taxonomy" id="212602"/>
    <lineage>
        <taxon>Eukaryota</taxon>
        <taxon>Fungi</taxon>
        <taxon>Dikarya</taxon>
        <taxon>Ascomycota</taxon>
        <taxon>Pezizomycotina</taxon>
        <taxon>Leotiomycetes</taxon>
        <taxon>Erysiphales</taxon>
        <taxon>Erysiphaceae</taxon>
        <taxon>Erysiphe</taxon>
    </lineage>
</organism>
<dbReference type="Proteomes" id="UP000286134">
    <property type="component" value="Unassembled WGS sequence"/>
</dbReference>
<accession>A0A420HBJ8</accession>
<dbReference type="STRING" id="212602.A0A420HBJ8"/>
<name>A0A420HBJ8_9PEZI</name>
<proteinExistence type="predicted"/>
<evidence type="ECO:0000313" key="2">
    <source>
        <dbReference type="Proteomes" id="UP000286134"/>
    </source>
</evidence>
<evidence type="ECO:0000313" key="1">
    <source>
        <dbReference type="EMBL" id="RKF54775.1"/>
    </source>
</evidence>
<dbReference type="OrthoDB" id="4364923at2759"/>
<dbReference type="EMBL" id="MCFK01009500">
    <property type="protein sequence ID" value="RKF54775.1"/>
    <property type="molecule type" value="Genomic_DNA"/>
</dbReference>
<gene>
    <name evidence="1" type="ORF">OnM2_095010</name>
</gene>
<feature type="non-terminal residue" evidence="1">
    <location>
        <position position="1"/>
    </location>
</feature>
<keyword evidence="2" id="KW-1185">Reference proteome</keyword>
<comment type="caution">
    <text evidence="1">The sequence shown here is derived from an EMBL/GenBank/DDBJ whole genome shotgun (WGS) entry which is preliminary data.</text>
</comment>
<reference evidence="1 2" key="1">
    <citation type="journal article" date="2018" name="BMC Genomics">
        <title>Comparative genome analyses reveal sequence features reflecting distinct modes of host-adaptation between dicot and monocot powdery mildew.</title>
        <authorList>
            <person name="Wu Y."/>
            <person name="Ma X."/>
            <person name="Pan Z."/>
            <person name="Kale S.D."/>
            <person name="Song Y."/>
            <person name="King H."/>
            <person name="Zhang Q."/>
            <person name="Presley C."/>
            <person name="Deng X."/>
            <person name="Wei C.I."/>
            <person name="Xiao S."/>
        </authorList>
    </citation>
    <scope>NUCLEOTIDE SEQUENCE [LARGE SCALE GENOMIC DNA]</scope>
    <source>
        <strain evidence="1">UMSG2</strain>
    </source>
</reference>